<evidence type="ECO:0000256" key="5">
    <source>
        <dbReference type="SAM" id="MobiDB-lite"/>
    </source>
</evidence>
<feature type="compositionally biased region" description="Basic and acidic residues" evidence="5">
    <location>
        <begin position="213"/>
        <end position="224"/>
    </location>
</feature>
<dbReference type="Proteomes" id="UP000271241">
    <property type="component" value="Unassembled WGS sequence"/>
</dbReference>
<dbReference type="EMBL" id="KZ992495">
    <property type="protein sequence ID" value="RKP09693.1"/>
    <property type="molecule type" value="Genomic_DNA"/>
</dbReference>
<feature type="compositionally biased region" description="Basic residues" evidence="5">
    <location>
        <begin position="181"/>
        <end position="212"/>
    </location>
</feature>
<dbReference type="InterPro" id="IPR036443">
    <property type="entry name" value="Znf_RanBP2_sf"/>
</dbReference>
<dbReference type="PROSITE" id="PS50199">
    <property type="entry name" value="ZF_RANBP2_2"/>
    <property type="match status" value="1"/>
</dbReference>
<keyword evidence="2 4" id="KW-0863">Zinc-finger</keyword>
<evidence type="ECO:0000313" key="8">
    <source>
        <dbReference type="Proteomes" id="UP000271241"/>
    </source>
</evidence>
<evidence type="ECO:0000313" key="7">
    <source>
        <dbReference type="EMBL" id="RKP09693.1"/>
    </source>
</evidence>
<feature type="compositionally biased region" description="Basic and acidic residues" evidence="5">
    <location>
        <begin position="233"/>
        <end position="256"/>
    </location>
</feature>
<dbReference type="PANTHER" id="PTHR12999">
    <property type="entry name" value="ZINC FINGER RAN-BINDING DOMAIN-CONTAINING PROTEIN 2 ZRANB2-RELATED"/>
    <property type="match status" value="1"/>
</dbReference>
<feature type="compositionally biased region" description="Polar residues" evidence="5">
    <location>
        <begin position="157"/>
        <end position="172"/>
    </location>
</feature>
<proteinExistence type="predicted"/>
<organism evidence="7 8">
    <name type="scientific">Thamnocephalis sphaerospora</name>
    <dbReference type="NCBI Taxonomy" id="78915"/>
    <lineage>
        <taxon>Eukaryota</taxon>
        <taxon>Fungi</taxon>
        <taxon>Fungi incertae sedis</taxon>
        <taxon>Zoopagomycota</taxon>
        <taxon>Zoopagomycotina</taxon>
        <taxon>Zoopagomycetes</taxon>
        <taxon>Zoopagales</taxon>
        <taxon>Sigmoideomycetaceae</taxon>
        <taxon>Thamnocephalis</taxon>
    </lineage>
</organism>
<feature type="region of interest" description="Disordered" evidence="5">
    <location>
        <begin position="57"/>
        <end position="271"/>
    </location>
</feature>
<sequence length="271" mass="31672">MSFGARSFDGRGRGRGRGRSDRDANTGRSSLFSEGDWKCAMCGNINWARRTACNECQTARPGHGSAAVREGRGGGYMERDERVEYRAQRKDPDGDSEWDEFGRRKKKKPAAVSLKEDQVRSADHPSKDTEEDGEDDDRWNTWLDTEDDAHGQAPASKPSQAKTDASSVAPRSSNDDQRRTPERRHARSRSPHWSSSRRRSRSRSRRHSRSRSRSRDRGHDDRRRGSYHSRSPRRYDDRHYRRHYDDRRRHDRSPDRARHRSRDRSRSPSRR</sequence>
<keyword evidence="3" id="KW-0862">Zinc</keyword>
<dbReference type="STRING" id="78915.A0A4P9XU19"/>
<dbReference type="OrthoDB" id="1878647at2759"/>
<evidence type="ECO:0000256" key="1">
    <source>
        <dbReference type="ARBA" id="ARBA00022723"/>
    </source>
</evidence>
<keyword evidence="8" id="KW-1185">Reference proteome</keyword>
<gene>
    <name evidence="7" type="ORF">THASP1DRAFT_28522</name>
</gene>
<dbReference type="SUPFAM" id="SSF90209">
    <property type="entry name" value="Ran binding protein zinc finger-like"/>
    <property type="match status" value="1"/>
</dbReference>
<accession>A0A4P9XU19</accession>
<dbReference type="SMART" id="SM00547">
    <property type="entry name" value="ZnF_RBZ"/>
    <property type="match status" value="1"/>
</dbReference>
<feature type="compositionally biased region" description="Basic and acidic residues" evidence="5">
    <location>
        <begin position="8"/>
        <end position="25"/>
    </location>
</feature>
<feature type="compositionally biased region" description="Basic residues" evidence="5">
    <location>
        <begin position="257"/>
        <end position="271"/>
    </location>
</feature>
<dbReference type="InterPro" id="IPR001876">
    <property type="entry name" value="Znf_RanBP2"/>
</dbReference>
<feature type="region of interest" description="Disordered" evidence="5">
    <location>
        <begin position="1"/>
        <end position="32"/>
    </location>
</feature>
<feature type="domain" description="RanBP2-type" evidence="6">
    <location>
        <begin position="33"/>
        <end position="62"/>
    </location>
</feature>
<name>A0A4P9XU19_9FUNG</name>
<reference evidence="8" key="1">
    <citation type="journal article" date="2018" name="Nat. Microbiol.">
        <title>Leveraging single-cell genomics to expand the fungal tree of life.</title>
        <authorList>
            <person name="Ahrendt S.R."/>
            <person name="Quandt C.A."/>
            <person name="Ciobanu D."/>
            <person name="Clum A."/>
            <person name="Salamov A."/>
            <person name="Andreopoulos B."/>
            <person name="Cheng J.F."/>
            <person name="Woyke T."/>
            <person name="Pelin A."/>
            <person name="Henrissat B."/>
            <person name="Reynolds N.K."/>
            <person name="Benny G.L."/>
            <person name="Smith M.E."/>
            <person name="James T.Y."/>
            <person name="Grigoriev I.V."/>
        </authorList>
    </citation>
    <scope>NUCLEOTIDE SEQUENCE [LARGE SCALE GENOMIC DNA]</scope>
    <source>
        <strain evidence="8">RSA 1356</strain>
    </source>
</reference>
<dbReference type="GO" id="GO:0008270">
    <property type="term" value="F:zinc ion binding"/>
    <property type="evidence" value="ECO:0007669"/>
    <property type="project" value="UniProtKB-KW"/>
</dbReference>
<dbReference type="AlphaFoldDB" id="A0A4P9XU19"/>
<protein>
    <recommendedName>
        <fullName evidence="6">RanBP2-type domain-containing protein</fullName>
    </recommendedName>
</protein>
<feature type="compositionally biased region" description="Basic and acidic residues" evidence="5">
    <location>
        <begin position="114"/>
        <end position="128"/>
    </location>
</feature>
<evidence type="ECO:0000259" key="6">
    <source>
        <dbReference type="PROSITE" id="PS50199"/>
    </source>
</evidence>
<keyword evidence="1" id="KW-0479">Metal-binding</keyword>
<dbReference type="Gene3D" id="4.10.1060.10">
    <property type="entry name" value="Zinc finger, RanBP2-type"/>
    <property type="match status" value="1"/>
</dbReference>
<dbReference type="Pfam" id="PF00641">
    <property type="entry name" value="Zn_ribbon_RanBP"/>
    <property type="match status" value="1"/>
</dbReference>
<evidence type="ECO:0000256" key="3">
    <source>
        <dbReference type="ARBA" id="ARBA00022833"/>
    </source>
</evidence>
<evidence type="ECO:0000256" key="2">
    <source>
        <dbReference type="ARBA" id="ARBA00022771"/>
    </source>
</evidence>
<dbReference type="PANTHER" id="PTHR12999:SF17">
    <property type="entry name" value="ZINC FINGER RAN-BINDING DOMAIN-CONTAINING PROTEIN 2"/>
    <property type="match status" value="1"/>
</dbReference>
<dbReference type="PROSITE" id="PS01358">
    <property type="entry name" value="ZF_RANBP2_1"/>
    <property type="match status" value="1"/>
</dbReference>
<feature type="compositionally biased region" description="Basic and acidic residues" evidence="5">
    <location>
        <begin position="69"/>
        <end position="93"/>
    </location>
</feature>
<evidence type="ECO:0000256" key="4">
    <source>
        <dbReference type="PROSITE-ProRule" id="PRU00322"/>
    </source>
</evidence>